<protein>
    <submittedName>
        <fullName evidence="11">DUF4040 domain-containing protein</fullName>
    </submittedName>
</protein>
<evidence type="ECO:0000313" key="11">
    <source>
        <dbReference type="EMBL" id="MBY6322013.1"/>
    </source>
</evidence>
<organism evidence="11 12">
    <name type="scientific">Rhodococcoides kroppenstedtii</name>
    <dbReference type="NCBI Taxonomy" id="293050"/>
    <lineage>
        <taxon>Bacteria</taxon>
        <taxon>Bacillati</taxon>
        <taxon>Actinomycetota</taxon>
        <taxon>Actinomycetes</taxon>
        <taxon>Mycobacteriales</taxon>
        <taxon>Nocardiaceae</taxon>
        <taxon>Rhodococcoides</taxon>
    </lineage>
</organism>
<feature type="transmembrane region" description="Helical" evidence="7">
    <location>
        <begin position="185"/>
        <end position="208"/>
    </location>
</feature>
<dbReference type="Pfam" id="PF20501">
    <property type="entry name" value="MbhE"/>
    <property type="match status" value="1"/>
</dbReference>
<feature type="domain" description="Na+/H+ antiporter MnhB subunit-related protein" evidence="8">
    <location>
        <begin position="185"/>
        <end position="299"/>
    </location>
</feature>
<dbReference type="RefSeq" id="WP_068099392.1">
    <property type="nucleotide sequence ID" value="NZ_JAAFYU010000024.1"/>
</dbReference>
<feature type="transmembrane region" description="Helical" evidence="7">
    <location>
        <begin position="55"/>
        <end position="75"/>
    </location>
</feature>
<evidence type="ECO:0000259" key="10">
    <source>
        <dbReference type="Pfam" id="PF20501"/>
    </source>
</evidence>
<keyword evidence="5 7" id="KW-1133">Transmembrane helix</keyword>
<feature type="transmembrane region" description="Helical" evidence="7">
    <location>
        <begin position="6"/>
        <end position="24"/>
    </location>
</feature>
<evidence type="ECO:0000256" key="6">
    <source>
        <dbReference type="ARBA" id="ARBA00023136"/>
    </source>
</evidence>
<evidence type="ECO:0000256" key="5">
    <source>
        <dbReference type="ARBA" id="ARBA00022989"/>
    </source>
</evidence>
<evidence type="ECO:0000259" key="9">
    <source>
        <dbReference type="Pfam" id="PF13244"/>
    </source>
</evidence>
<dbReference type="PANTHER" id="PTHR33932">
    <property type="entry name" value="NA(+)/H(+) ANTIPORTER SUBUNIT B"/>
    <property type="match status" value="1"/>
</dbReference>
<sequence length="305" mass="30348">MSPTVVLDALLAAGVLVTAVVALWHRDRAASVTVFLGFGVLLTALWARLGAPDVALAEAALAAGVTGALMATVVAGRTRRATPVPRSHRAVDVAEGALAVGIGVALTAVATGAMRSAAPALTGDAATGALPESVVAHPVTAVLLDFRTYDTMLEIVVLAVAALAAVSTLRDAAPALAVPVDRRPVLTVAVAVLTPVLVVLAAWLLVAGSDRPGGAFQSGAVVTGIVLLTVLTGTVRLPSARTTRLLLAVGSAVFLVVALATALTTGWLTLENPWGGTAVVALEAVLAVSIGVCLAVLALAGSTRA</sequence>
<accession>A0ABS7NWT9</accession>
<feature type="domain" description="MrpA C-terminal/MbhD" evidence="9">
    <location>
        <begin position="14"/>
        <end position="75"/>
    </location>
</feature>
<dbReference type="Proteomes" id="UP001520140">
    <property type="component" value="Unassembled WGS sequence"/>
</dbReference>
<dbReference type="PANTHER" id="PTHR33932:SF4">
    <property type="entry name" value="NA(+)_H(+) ANTIPORTER SUBUNIT B"/>
    <property type="match status" value="1"/>
</dbReference>
<comment type="similarity">
    <text evidence="2">Belongs to the CPA3 antiporters (TC 2.A.63) subunit B family.</text>
</comment>
<evidence type="ECO:0000256" key="7">
    <source>
        <dbReference type="SAM" id="Phobius"/>
    </source>
</evidence>
<evidence type="ECO:0000256" key="2">
    <source>
        <dbReference type="ARBA" id="ARBA00009425"/>
    </source>
</evidence>
<reference evidence="11 12" key="1">
    <citation type="submission" date="2020-06" db="EMBL/GenBank/DDBJ databases">
        <title>Taxonomy, biology and ecology of Rhodococcus bacteria occurring in California pistachio and other woody hosts as revealed by genome sequence analyses.</title>
        <authorList>
            <person name="Gai Y."/>
            <person name="Riely B."/>
        </authorList>
    </citation>
    <scope>NUCLEOTIDE SEQUENCE [LARGE SCALE GENOMIC DNA]</scope>
    <source>
        <strain evidence="11 12">BP-284</strain>
    </source>
</reference>
<keyword evidence="4 7" id="KW-0812">Transmembrane</keyword>
<dbReference type="EMBL" id="JABUKG010000015">
    <property type="protein sequence ID" value="MBY6322013.1"/>
    <property type="molecule type" value="Genomic_DNA"/>
</dbReference>
<comment type="subcellular location">
    <subcellularLocation>
        <location evidence="1">Cell membrane</location>
        <topology evidence="1">Multi-pass membrane protein</topology>
    </subcellularLocation>
</comment>
<dbReference type="Pfam" id="PF04039">
    <property type="entry name" value="MnhB"/>
    <property type="match status" value="1"/>
</dbReference>
<evidence type="ECO:0000256" key="4">
    <source>
        <dbReference type="ARBA" id="ARBA00022692"/>
    </source>
</evidence>
<keyword evidence="3" id="KW-1003">Cell membrane</keyword>
<feature type="domain" description="MrpA C-terminal/MbhE" evidence="10">
    <location>
        <begin position="97"/>
        <end position="175"/>
    </location>
</feature>
<feature type="transmembrane region" description="Helical" evidence="7">
    <location>
        <begin position="152"/>
        <end position="173"/>
    </location>
</feature>
<keyword evidence="12" id="KW-1185">Reference proteome</keyword>
<evidence type="ECO:0000259" key="8">
    <source>
        <dbReference type="Pfam" id="PF04039"/>
    </source>
</evidence>
<keyword evidence="6 7" id="KW-0472">Membrane</keyword>
<dbReference type="InterPro" id="IPR046806">
    <property type="entry name" value="MrpA_C/MbhE"/>
</dbReference>
<gene>
    <name evidence="11" type="ORF">HQ605_14395</name>
</gene>
<feature type="transmembrane region" description="Helical" evidence="7">
    <location>
        <begin position="214"/>
        <end position="233"/>
    </location>
</feature>
<dbReference type="Pfam" id="PF13244">
    <property type="entry name" value="MbhD"/>
    <property type="match status" value="1"/>
</dbReference>
<dbReference type="InterPro" id="IPR025383">
    <property type="entry name" value="MrpA_C/MbhD"/>
</dbReference>
<feature type="transmembrane region" description="Helical" evidence="7">
    <location>
        <begin position="274"/>
        <end position="300"/>
    </location>
</feature>
<dbReference type="InterPro" id="IPR050622">
    <property type="entry name" value="CPA3_antiporter_subunitB"/>
</dbReference>
<feature type="transmembrane region" description="Helical" evidence="7">
    <location>
        <begin position="245"/>
        <end position="268"/>
    </location>
</feature>
<evidence type="ECO:0000313" key="12">
    <source>
        <dbReference type="Proteomes" id="UP001520140"/>
    </source>
</evidence>
<name>A0ABS7NWT9_9NOCA</name>
<feature type="transmembrane region" description="Helical" evidence="7">
    <location>
        <begin position="96"/>
        <end position="114"/>
    </location>
</feature>
<proteinExistence type="inferred from homology"/>
<evidence type="ECO:0000256" key="1">
    <source>
        <dbReference type="ARBA" id="ARBA00004651"/>
    </source>
</evidence>
<evidence type="ECO:0000256" key="3">
    <source>
        <dbReference type="ARBA" id="ARBA00022475"/>
    </source>
</evidence>
<dbReference type="InterPro" id="IPR007182">
    <property type="entry name" value="MnhB"/>
</dbReference>
<feature type="transmembrane region" description="Helical" evidence="7">
    <location>
        <begin position="31"/>
        <end position="49"/>
    </location>
</feature>
<comment type="caution">
    <text evidence="11">The sequence shown here is derived from an EMBL/GenBank/DDBJ whole genome shotgun (WGS) entry which is preliminary data.</text>
</comment>